<proteinExistence type="predicted"/>
<reference evidence="3" key="1">
    <citation type="journal article" date="2019" name="Int. J. Syst. Evol. Microbiol.">
        <title>The Global Catalogue of Microorganisms (GCM) 10K type strain sequencing project: providing services to taxonomists for standard genome sequencing and annotation.</title>
        <authorList>
            <consortium name="The Broad Institute Genomics Platform"/>
            <consortium name="The Broad Institute Genome Sequencing Center for Infectious Disease"/>
            <person name="Wu L."/>
            <person name="Ma J."/>
        </authorList>
    </citation>
    <scope>NUCLEOTIDE SEQUENCE [LARGE SCALE GENOMIC DNA]</scope>
    <source>
        <strain evidence="3">JCM 13316</strain>
    </source>
</reference>
<protein>
    <submittedName>
        <fullName evidence="2">Uncharacterized protein</fullName>
    </submittedName>
</protein>
<keyword evidence="1" id="KW-0472">Membrane</keyword>
<sequence>MFARYGCPMPAGMVMDMLTWEYYLTVLLPMLSVLTTMLLAYWMLLRQRYERRHQRVLDEIRLRETELRYASAVSTRGTHELIELVWKSVHTVNELEKDEAAQQSAALQHGLNELREIQYREIEMLLANLDDDRGERELAPLRRLLDERRTELSDLTDSGRSDA</sequence>
<keyword evidence="3" id="KW-1185">Reference proteome</keyword>
<dbReference type="EMBL" id="BAAALV010000002">
    <property type="protein sequence ID" value="GAA1908775.1"/>
    <property type="molecule type" value="Genomic_DNA"/>
</dbReference>
<evidence type="ECO:0000313" key="3">
    <source>
        <dbReference type="Proteomes" id="UP001500784"/>
    </source>
</evidence>
<evidence type="ECO:0000256" key="1">
    <source>
        <dbReference type="SAM" id="Phobius"/>
    </source>
</evidence>
<keyword evidence="1" id="KW-1133">Transmembrane helix</keyword>
<name>A0ABP5AAT4_9MICC</name>
<gene>
    <name evidence="2" type="ORF">GCM10009688_11400</name>
</gene>
<keyword evidence="1" id="KW-0812">Transmembrane</keyword>
<feature type="transmembrane region" description="Helical" evidence="1">
    <location>
        <begin position="22"/>
        <end position="45"/>
    </location>
</feature>
<comment type="caution">
    <text evidence="2">The sequence shown here is derived from an EMBL/GenBank/DDBJ whole genome shotgun (WGS) entry which is preliminary data.</text>
</comment>
<accession>A0ABP5AAT4</accession>
<dbReference type="Proteomes" id="UP001500784">
    <property type="component" value="Unassembled WGS sequence"/>
</dbReference>
<evidence type="ECO:0000313" key="2">
    <source>
        <dbReference type="EMBL" id="GAA1908775.1"/>
    </source>
</evidence>
<organism evidence="2 3">
    <name type="scientific">Arthrobacter gandavensis</name>
    <dbReference type="NCBI Taxonomy" id="169960"/>
    <lineage>
        <taxon>Bacteria</taxon>
        <taxon>Bacillati</taxon>
        <taxon>Actinomycetota</taxon>
        <taxon>Actinomycetes</taxon>
        <taxon>Micrococcales</taxon>
        <taxon>Micrococcaceae</taxon>
        <taxon>Arthrobacter</taxon>
    </lineage>
</organism>